<evidence type="ECO:0000256" key="3">
    <source>
        <dbReference type="ARBA" id="ARBA00012972"/>
    </source>
</evidence>
<dbReference type="RefSeq" id="WP_090270199.1">
    <property type="nucleotide sequence ID" value="NZ_FOEP01000009.1"/>
</dbReference>
<dbReference type="InterPro" id="IPR036969">
    <property type="entry name" value="Citrate_synthase_sf"/>
</dbReference>
<dbReference type="InterPro" id="IPR016142">
    <property type="entry name" value="Citrate_synth-like_lrg_a-sub"/>
</dbReference>
<accession>A0A1H9H8Z6</accession>
<dbReference type="InterPro" id="IPR016143">
    <property type="entry name" value="Citrate_synth-like_sm_a-sub"/>
</dbReference>
<dbReference type="UniPathway" id="UPA00223">
    <property type="reaction ID" value="UER00717"/>
</dbReference>
<evidence type="ECO:0000313" key="5">
    <source>
        <dbReference type="EMBL" id="SEQ58736.1"/>
    </source>
</evidence>
<gene>
    <name evidence="5" type="ORF">SAMN04488092_10919</name>
</gene>
<proteinExistence type="inferred from homology"/>
<dbReference type="EC" id="2.3.3.16" evidence="3"/>
<dbReference type="GO" id="GO:0005975">
    <property type="term" value="P:carbohydrate metabolic process"/>
    <property type="evidence" value="ECO:0007669"/>
    <property type="project" value="TreeGrafter"/>
</dbReference>
<dbReference type="AlphaFoldDB" id="A0A1H9H8Z6"/>
<dbReference type="NCBIfam" id="NF004868">
    <property type="entry name" value="PRK06224.1-5"/>
    <property type="match status" value="1"/>
</dbReference>
<evidence type="ECO:0000256" key="1">
    <source>
        <dbReference type="ARBA" id="ARBA00004751"/>
    </source>
</evidence>
<dbReference type="EMBL" id="FOEP01000009">
    <property type="protein sequence ID" value="SEQ58736.1"/>
    <property type="molecule type" value="Genomic_DNA"/>
</dbReference>
<dbReference type="CDD" id="cd06100">
    <property type="entry name" value="CCL_ACL-C"/>
    <property type="match status" value="1"/>
</dbReference>
<name>A0A1H9H8Z6_9RHOB</name>
<evidence type="ECO:0000313" key="6">
    <source>
        <dbReference type="Proteomes" id="UP000198634"/>
    </source>
</evidence>
<dbReference type="Gene3D" id="1.10.230.10">
    <property type="entry name" value="Cytochrome P450-Terp, domain 2"/>
    <property type="match status" value="1"/>
</dbReference>
<dbReference type="GO" id="GO:0036440">
    <property type="term" value="F:citrate synthase activity"/>
    <property type="evidence" value="ECO:0007669"/>
    <property type="project" value="UniProtKB-EC"/>
</dbReference>
<organism evidence="5 6">
    <name type="scientific">Thalassovita taeanensis</name>
    <dbReference type="NCBI Taxonomy" id="657014"/>
    <lineage>
        <taxon>Bacteria</taxon>
        <taxon>Pseudomonadati</taxon>
        <taxon>Pseudomonadota</taxon>
        <taxon>Alphaproteobacteria</taxon>
        <taxon>Rhodobacterales</taxon>
        <taxon>Roseobacteraceae</taxon>
        <taxon>Thalassovita</taxon>
    </lineage>
</organism>
<dbReference type="Gene3D" id="1.10.580.10">
    <property type="entry name" value="Citrate Synthase, domain 1"/>
    <property type="match status" value="1"/>
</dbReference>
<dbReference type="PANTHER" id="PTHR11739">
    <property type="entry name" value="CITRATE SYNTHASE"/>
    <property type="match status" value="1"/>
</dbReference>
<comment type="similarity">
    <text evidence="2">Belongs to the citrate synthase family.</text>
</comment>
<dbReference type="GO" id="GO:0005829">
    <property type="term" value="C:cytosol"/>
    <property type="evidence" value="ECO:0007669"/>
    <property type="project" value="TreeGrafter"/>
</dbReference>
<keyword evidence="4" id="KW-0808">Transferase</keyword>
<protein>
    <recommendedName>
        <fullName evidence="3">citrate synthase (unknown stereospecificity)</fullName>
        <ecNumber evidence="3">2.3.3.16</ecNumber>
    </recommendedName>
</protein>
<evidence type="ECO:0000256" key="2">
    <source>
        <dbReference type="ARBA" id="ARBA00010566"/>
    </source>
</evidence>
<sequence>MPKRTDRLTSDIGWSTPDQINVRGMDLPSEILGHMNLGDMAFLLLAHRQPSAEESTVFNAILVALVEHGITPSAMAARITYMGAPESLQAAVAAGLCGLGSVFVGSMEGAAKMLYDVLPPDQLGTGADLEVIAKQTVADFRARAAIVPGLGHPLHKPVDPRTPRLFEIAAQNGKSGEYIALIELIQKEAEAASGKALPINATGAIGAICCEFGFPWEIVRGFGVMARSIGLVGHILEESTNPIAFELWQRTEEEILEASGPSAHGAAK</sequence>
<dbReference type="OrthoDB" id="9759263at2"/>
<evidence type="ECO:0000256" key="4">
    <source>
        <dbReference type="ARBA" id="ARBA00022679"/>
    </source>
</evidence>
<dbReference type="InterPro" id="IPR002020">
    <property type="entry name" value="Citrate_synthase"/>
</dbReference>
<dbReference type="Pfam" id="PF00285">
    <property type="entry name" value="Citrate_synt"/>
    <property type="match status" value="1"/>
</dbReference>
<dbReference type="PANTHER" id="PTHR11739:SF4">
    <property type="entry name" value="CITRATE SYNTHASE, PEROXISOMAL"/>
    <property type="match status" value="1"/>
</dbReference>
<dbReference type="SUPFAM" id="SSF48256">
    <property type="entry name" value="Citrate synthase"/>
    <property type="match status" value="1"/>
</dbReference>
<dbReference type="Proteomes" id="UP000198634">
    <property type="component" value="Unassembled WGS sequence"/>
</dbReference>
<reference evidence="5 6" key="1">
    <citation type="submission" date="2016-10" db="EMBL/GenBank/DDBJ databases">
        <authorList>
            <person name="de Groot N.N."/>
        </authorList>
    </citation>
    <scope>NUCLEOTIDE SEQUENCE [LARGE SCALE GENOMIC DNA]</scope>
    <source>
        <strain evidence="5 6">DSM 22007</strain>
    </source>
</reference>
<dbReference type="GO" id="GO:0006099">
    <property type="term" value="P:tricarboxylic acid cycle"/>
    <property type="evidence" value="ECO:0007669"/>
    <property type="project" value="UniProtKB-UniPathway"/>
</dbReference>
<comment type="pathway">
    <text evidence="1">Carbohydrate metabolism; tricarboxylic acid cycle; isocitrate from oxaloacetate: step 1/2.</text>
</comment>
<dbReference type="STRING" id="657014.SAMN04488092_10919"/>
<keyword evidence="6" id="KW-1185">Reference proteome</keyword>